<evidence type="ECO:0000313" key="2">
    <source>
        <dbReference type="Proteomes" id="UP000249682"/>
    </source>
</evidence>
<dbReference type="Proteomes" id="UP000249682">
    <property type="component" value="Chromosome"/>
</dbReference>
<reference evidence="1 2" key="1">
    <citation type="submission" date="2018-05" db="EMBL/GenBank/DDBJ databases">
        <title>Evolution of small genomes with special reference to Mycobacterium leprae.</title>
        <authorList>
            <person name="Mohanty P.S."/>
            <person name="Bansal A.K."/>
            <person name="Gupta U.D."/>
            <person name="Naaz F."/>
            <person name="Dwivedi V.D."/>
            <person name="Singh H."/>
            <person name="Gupta G."/>
            <person name="Sharma S."/>
            <person name="Arora M."/>
        </authorList>
    </citation>
    <scope>NUCLEOTIDE SEQUENCE [LARGE SCALE GENOMIC DNA]</scope>
    <source>
        <strain evidence="1 2">MRHRU-235-G</strain>
    </source>
</reference>
<organism evidence="1 2">
    <name type="scientific">Mycobacterium leprae</name>
    <dbReference type="NCBI Taxonomy" id="1769"/>
    <lineage>
        <taxon>Bacteria</taxon>
        <taxon>Bacillati</taxon>
        <taxon>Actinomycetota</taxon>
        <taxon>Actinomycetes</taxon>
        <taxon>Mycobacteriales</taxon>
        <taxon>Mycobacteriaceae</taxon>
        <taxon>Mycobacterium</taxon>
    </lineage>
</organism>
<accession>A0AAD0KSJ2</accession>
<evidence type="ECO:0000313" key="1">
    <source>
        <dbReference type="EMBL" id="AWV48853.1"/>
    </source>
</evidence>
<proteinExistence type="predicted"/>
<dbReference type="EMBL" id="CP029543">
    <property type="protein sequence ID" value="AWV48853.1"/>
    <property type="molecule type" value="Genomic_DNA"/>
</dbReference>
<gene>
    <name evidence="1" type="ORF">DIJ64_14600</name>
</gene>
<protein>
    <submittedName>
        <fullName evidence="1">Uncharacterized protein</fullName>
    </submittedName>
</protein>
<sequence>MDTRPGLCTGHATYWPDNEELAEQLNGNTRLGKMWRCLGCTEFTLDEPHGLDHRENAPMIMRGNGKVLRQDVTNRTPAVERLFRSCYQASSGCYVEIL</sequence>
<name>A0AAD0KSJ2_MYCLR</name>
<dbReference type="AlphaFoldDB" id="A0AAD0KSJ2"/>